<dbReference type="GO" id="GO:0016787">
    <property type="term" value="F:hydrolase activity"/>
    <property type="evidence" value="ECO:0007669"/>
    <property type="project" value="UniProtKB-KW"/>
</dbReference>
<proteinExistence type="predicted"/>
<dbReference type="FunCoup" id="A0A200RC07">
    <property type="interactions" value="247"/>
</dbReference>
<name>A0A200RC07_MACCD</name>
<keyword evidence="5" id="KW-0808">Transferase</keyword>
<evidence type="ECO:0000256" key="7">
    <source>
        <dbReference type="ARBA" id="ARBA00022840"/>
    </source>
</evidence>
<evidence type="ECO:0000256" key="3">
    <source>
        <dbReference type="ARBA" id="ARBA00022630"/>
    </source>
</evidence>
<evidence type="ECO:0000259" key="8">
    <source>
        <dbReference type="SMART" id="SM00904"/>
    </source>
</evidence>
<evidence type="ECO:0000256" key="4">
    <source>
        <dbReference type="ARBA" id="ARBA00022643"/>
    </source>
</evidence>
<dbReference type="InterPro" id="IPR023214">
    <property type="entry name" value="HAD_sf"/>
</dbReference>
<protein>
    <recommendedName>
        <fullName evidence="2">riboflavin kinase</fullName>
        <ecNumber evidence="2">2.7.1.26</ecNumber>
    </recommendedName>
</protein>
<dbReference type="STRING" id="56857.A0A200RC07"/>
<sequence>MAAAKPLKRLLSCVILDLDGTLLNTDGIVSEVLKVVLVKYGKQWDAKVAHRIVGKTPFEAATAIVEDYELPCTTDEFISEITPMFSEQWCNIRALPGANRLIKHLNGHGVPMALASNSPRENIETKIFYHQGWKESFSAIIGGDEVRMGKPSPEIFLEAAKLLNAEPSSCLVIEDSLPGVIGAKAAGMEVVAVPSLPKQSHLYTSADEVINSLLDLRPEKWGLPPFQDWIKGTLPIEPWYIGGPVIKGYGRGSKVLGIPTANLSTKGWSDTLVDHPSGVYFGWAGLSTRGIYKMVMSIGWNPYFNNTEKTIEPWLLHDFDEDFYGEELRLAIVGYIRPEANFSSLESLIAKIHEDRKISEEALDIPLYASYKDALYLRNPVQQNDLHP</sequence>
<dbReference type="Gene3D" id="2.40.30.30">
    <property type="entry name" value="Riboflavin kinase-like"/>
    <property type="match status" value="1"/>
</dbReference>
<dbReference type="PRINTS" id="PR00413">
    <property type="entry name" value="HADHALOGNASE"/>
</dbReference>
<comment type="caution">
    <text evidence="9">The sequence shown here is derived from an EMBL/GenBank/DDBJ whole genome shotgun (WGS) entry which is preliminary data.</text>
</comment>
<dbReference type="InterPro" id="IPR006439">
    <property type="entry name" value="HAD-SF_hydro_IA"/>
</dbReference>
<evidence type="ECO:0000256" key="5">
    <source>
        <dbReference type="ARBA" id="ARBA00022679"/>
    </source>
</evidence>
<feature type="domain" description="Riboflavin kinase" evidence="8">
    <location>
        <begin position="234"/>
        <end position="364"/>
    </location>
</feature>
<dbReference type="SUPFAM" id="SSF56784">
    <property type="entry name" value="HAD-like"/>
    <property type="match status" value="1"/>
</dbReference>
<dbReference type="SFLD" id="SFLDG01135">
    <property type="entry name" value="C1.5.6:_HAD__Beta-PGM__Phospha"/>
    <property type="match status" value="1"/>
</dbReference>
<dbReference type="OMA" id="QWDGRES"/>
<dbReference type="InterPro" id="IPR015865">
    <property type="entry name" value="Riboflavin_kinase_bac/euk"/>
</dbReference>
<keyword evidence="4" id="KW-0288">FMN</keyword>
<dbReference type="NCBIfam" id="TIGR01509">
    <property type="entry name" value="HAD-SF-IA-v3"/>
    <property type="match status" value="1"/>
</dbReference>
<dbReference type="SUPFAM" id="SSF82114">
    <property type="entry name" value="Riboflavin kinase-like"/>
    <property type="match status" value="1"/>
</dbReference>
<dbReference type="InParanoid" id="A0A200RC07"/>
<reference evidence="9 10" key="1">
    <citation type="journal article" date="2017" name="Mol. Plant">
        <title>The Genome of Medicinal Plant Macleaya cordata Provides New Insights into Benzylisoquinoline Alkaloids Metabolism.</title>
        <authorList>
            <person name="Liu X."/>
            <person name="Liu Y."/>
            <person name="Huang P."/>
            <person name="Ma Y."/>
            <person name="Qing Z."/>
            <person name="Tang Q."/>
            <person name="Cao H."/>
            <person name="Cheng P."/>
            <person name="Zheng Y."/>
            <person name="Yuan Z."/>
            <person name="Zhou Y."/>
            <person name="Liu J."/>
            <person name="Tang Z."/>
            <person name="Zhuo Y."/>
            <person name="Zhang Y."/>
            <person name="Yu L."/>
            <person name="Huang J."/>
            <person name="Yang P."/>
            <person name="Peng Q."/>
            <person name="Zhang J."/>
            <person name="Jiang W."/>
            <person name="Zhang Z."/>
            <person name="Lin K."/>
            <person name="Ro D.K."/>
            <person name="Chen X."/>
            <person name="Xiong X."/>
            <person name="Shang Y."/>
            <person name="Huang S."/>
            <person name="Zeng J."/>
        </authorList>
    </citation>
    <scope>NUCLEOTIDE SEQUENCE [LARGE SCALE GENOMIC DNA]</scope>
    <source>
        <strain evidence="10">cv. BLH2017</strain>
        <tissue evidence="9">Root</tissue>
    </source>
</reference>
<dbReference type="FunFam" id="2.40.30.30:FF:000005">
    <property type="entry name" value="Haloacid dehalogenase-like hydrolase domain-containing protein 1A"/>
    <property type="match status" value="1"/>
</dbReference>
<dbReference type="InterPro" id="IPR023465">
    <property type="entry name" value="Riboflavin_kinase_dom_sf"/>
</dbReference>
<organism evidence="9 10">
    <name type="scientific">Macleaya cordata</name>
    <name type="common">Five-seeded plume-poppy</name>
    <name type="synonym">Bocconia cordata</name>
    <dbReference type="NCBI Taxonomy" id="56857"/>
    <lineage>
        <taxon>Eukaryota</taxon>
        <taxon>Viridiplantae</taxon>
        <taxon>Streptophyta</taxon>
        <taxon>Embryophyta</taxon>
        <taxon>Tracheophyta</taxon>
        <taxon>Spermatophyta</taxon>
        <taxon>Magnoliopsida</taxon>
        <taxon>Ranunculales</taxon>
        <taxon>Papaveraceae</taxon>
        <taxon>Papaveroideae</taxon>
        <taxon>Macleaya</taxon>
    </lineage>
</organism>
<evidence type="ECO:0000256" key="2">
    <source>
        <dbReference type="ARBA" id="ARBA00012105"/>
    </source>
</evidence>
<dbReference type="EC" id="2.7.1.26" evidence="2"/>
<dbReference type="Pfam" id="PF00702">
    <property type="entry name" value="Hydrolase"/>
    <property type="match status" value="1"/>
</dbReference>
<evidence type="ECO:0000313" key="10">
    <source>
        <dbReference type="Proteomes" id="UP000195402"/>
    </source>
</evidence>
<dbReference type="InterPro" id="IPR023198">
    <property type="entry name" value="PGP-like_dom2"/>
</dbReference>
<evidence type="ECO:0000256" key="1">
    <source>
        <dbReference type="ARBA" id="ARBA00005201"/>
    </source>
</evidence>
<dbReference type="GO" id="GO:0009398">
    <property type="term" value="P:FMN biosynthetic process"/>
    <property type="evidence" value="ECO:0007669"/>
    <property type="project" value="UniProtKB-UniPathway"/>
</dbReference>
<dbReference type="InterPro" id="IPR023468">
    <property type="entry name" value="Riboflavin_kinase"/>
</dbReference>
<dbReference type="EMBL" id="MVGT01000144">
    <property type="protein sequence ID" value="OVA20206.1"/>
    <property type="molecule type" value="Genomic_DNA"/>
</dbReference>
<dbReference type="FunFam" id="3.40.50.1000:FF:000119">
    <property type="entry name" value="Bifunctional riboflavin kinase/FMN phosphatase"/>
    <property type="match status" value="1"/>
</dbReference>
<keyword evidence="10" id="KW-1185">Reference proteome</keyword>
<dbReference type="AlphaFoldDB" id="A0A200RC07"/>
<keyword evidence="7" id="KW-0067">ATP-binding</keyword>
<keyword evidence="6" id="KW-0547">Nucleotide-binding</keyword>
<dbReference type="SFLD" id="SFLDS00003">
    <property type="entry name" value="Haloacid_Dehalogenase"/>
    <property type="match status" value="1"/>
</dbReference>
<evidence type="ECO:0000313" key="9">
    <source>
        <dbReference type="EMBL" id="OVA20206.1"/>
    </source>
</evidence>
<dbReference type="Pfam" id="PF01687">
    <property type="entry name" value="Flavokinase"/>
    <property type="match status" value="1"/>
</dbReference>
<keyword evidence="3" id="KW-0285">Flavoprotein</keyword>
<dbReference type="Gene3D" id="1.10.150.240">
    <property type="entry name" value="Putative phosphatase, domain 2"/>
    <property type="match status" value="1"/>
</dbReference>
<dbReference type="SFLD" id="SFLDG01129">
    <property type="entry name" value="C1.5:_HAD__Beta-PGM__Phosphata"/>
    <property type="match status" value="1"/>
</dbReference>
<dbReference type="OrthoDB" id="276388at2759"/>
<accession>A0A200RC07</accession>
<dbReference type="InterPro" id="IPR036412">
    <property type="entry name" value="HAD-like_sf"/>
</dbReference>
<dbReference type="FunFam" id="1.10.150.240:FF:000001">
    <property type="entry name" value="Haloacid dehalogenase-like hydrolase domain"/>
    <property type="match status" value="1"/>
</dbReference>
<keyword evidence="9" id="KW-0378">Hydrolase</keyword>
<dbReference type="PANTHER" id="PTHR22749:SF6">
    <property type="entry name" value="RIBOFLAVIN KINASE"/>
    <property type="match status" value="1"/>
</dbReference>
<evidence type="ECO:0000256" key="6">
    <source>
        <dbReference type="ARBA" id="ARBA00022741"/>
    </source>
</evidence>
<dbReference type="PANTHER" id="PTHR22749">
    <property type="entry name" value="RIBOFLAVIN KINASE/FMN ADENYLYLTRANSFERASE"/>
    <property type="match status" value="1"/>
</dbReference>
<dbReference type="GO" id="GO:0009231">
    <property type="term" value="P:riboflavin biosynthetic process"/>
    <property type="evidence" value="ECO:0007669"/>
    <property type="project" value="InterPro"/>
</dbReference>
<dbReference type="UniPathway" id="UPA00276">
    <property type="reaction ID" value="UER00406"/>
</dbReference>
<dbReference type="Gene3D" id="3.40.50.1000">
    <property type="entry name" value="HAD superfamily/HAD-like"/>
    <property type="match status" value="1"/>
</dbReference>
<dbReference type="GO" id="GO:0008531">
    <property type="term" value="F:riboflavin kinase activity"/>
    <property type="evidence" value="ECO:0007669"/>
    <property type="project" value="UniProtKB-EC"/>
</dbReference>
<dbReference type="Proteomes" id="UP000195402">
    <property type="component" value="Unassembled WGS sequence"/>
</dbReference>
<comment type="pathway">
    <text evidence="1">Cofactor biosynthesis; FMN biosynthesis; FMN from riboflavin (ATP route): step 1/1.</text>
</comment>
<dbReference type="SMART" id="SM00904">
    <property type="entry name" value="Flavokinase"/>
    <property type="match status" value="1"/>
</dbReference>
<gene>
    <name evidence="9" type="ORF">BVC80_155g16</name>
</gene>
<dbReference type="GO" id="GO:0005524">
    <property type="term" value="F:ATP binding"/>
    <property type="evidence" value="ECO:0007669"/>
    <property type="project" value="UniProtKB-KW"/>
</dbReference>